<dbReference type="Proteomes" id="UP000298277">
    <property type="component" value="Unassembled WGS sequence"/>
</dbReference>
<proteinExistence type="predicted"/>
<dbReference type="Pfam" id="PF13146">
    <property type="entry name" value="TRL"/>
    <property type="match status" value="1"/>
</dbReference>
<evidence type="ECO:0000313" key="1">
    <source>
        <dbReference type="EMBL" id="TGK31511.1"/>
    </source>
</evidence>
<name>A0A5F1Y9M6_9LEPT</name>
<dbReference type="EMBL" id="RQFA01000063">
    <property type="protein sequence ID" value="TGK31511.1"/>
    <property type="molecule type" value="Genomic_DNA"/>
</dbReference>
<protein>
    <submittedName>
        <fullName evidence="1">TRL-like family protein</fullName>
    </submittedName>
</protein>
<comment type="caution">
    <text evidence="1">The sequence shown here is derived from an EMBL/GenBank/DDBJ whole genome shotgun (WGS) entry which is preliminary data.</text>
</comment>
<keyword evidence="2" id="KW-1185">Reference proteome</keyword>
<dbReference type="RefSeq" id="WP_135595622.1">
    <property type="nucleotide sequence ID" value="NZ_RQEZ01000039.1"/>
</dbReference>
<accession>A0A5F1Y9M6</accession>
<dbReference type="OrthoDB" id="328486at2"/>
<evidence type="ECO:0000313" key="2">
    <source>
        <dbReference type="Proteomes" id="UP000298277"/>
    </source>
</evidence>
<dbReference type="InterPro" id="IPR025113">
    <property type="entry name" value="TRL-like"/>
</dbReference>
<reference evidence="1" key="1">
    <citation type="journal article" date="2019" name="PLoS Negl. Trop. Dis.">
        <title>Revisiting the worldwide diversity of Leptospira species in the environment.</title>
        <authorList>
            <person name="Vincent A.T."/>
            <person name="Schiettekatte O."/>
            <person name="Bourhy P."/>
            <person name="Veyrier F.J."/>
            <person name="Picardeau M."/>
        </authorList>
    </citation>
    <scope>NUCLEOTIDE SEQUENCE [LARGE SCALE GENOMIC DNA]</scope>
    <source>
        <strain evidence="1">201800299</strain>
    </source>
</reference>
<gene>
    <name evidence="1" type="ORF">EHQ17_13955</name>
</gene>
<dbReference type="AlphaFoldDB" id="A0A5F1Y9M6"/>
<organism evidence="1 2">
    <name type="scientific">Leptospira gomenensis</name>
    <dbReference type="NCBI Taxonomy" id="2484974"/>
    <lineage>
        <taxon>Bacteria</taxon>
        <taxon>Pseudomonadati</taxon>
        <taxon>Spirochaetota</taxon>
        <taxon>Spirochaetia</taxon>
        <taxon>Leptospirales</taxon>
        <taxon>Leptospiraceae</taxon>
        <taxon>Leptospira</taxon>
    </lineage>
</organism>
<sequence>MINSFKVTIFVCLTSAWLVNCTGINPGVLYKTANTNPAKSYANPVSVNLSGGLLLHMGSVPGQLGHSVENADLTGTACSKSFLGLIAIGDSSIEAAKAEGKIKKIDRIEYEQFAIGGILYHSFCTVIKGSGASPQPDSKPATTGKKK</sequence>